<protein>
    <recommendedName>
        <fullName evidence="14">Glycosyltransferase 2-like domain-containing protein</fullName>
    </recommendedName>
</protein>
<feature type="active site" evidence="8">
    <location>
        <position position="457"/>
    </location>
</feature>
<evidence type="ECO:0008006" key="14">
    <source>
        <dbReference type="Google" id="ProtNLM"/>
    </source>
</evidence>
<feature type="active site" evidence="8">
    <location>
        <position position="134"/>
    </location>
</feature>
<evidence type="ECO:0000256" key="3">
    <source>
        <dbReference type="ARBA" id="ARBA00022679"/>
    </source>
</evidence>
<organism evidence="12 13">
    <name type="scientific">Carpinus fangiana</name>
    <dbReference type="NCBI Taxonomy" id="176857"/>
    <lineage>
        <taxon>Eukaryota</taxon>
        <taxon>Viridiplantae</taxon>
        <taxon>Streptophyta</taxon>
        <taxon>Embryophyta</taxon>
        <taxon>Tracheophyta</taxon>
        <taxon>Spermatophyta</taxon>
        <taxon>Magnoliopsida</taxon>
        <taxon>eudicotyledons</taxon>
        <taxon>Gunneridae</taxon>
        <taxon>Pentapetalae</taxon>
        <taxon>rosids</taxon>
        <taxon>fabids</taxon>
        <taxon>Fagales</taxon>
        <taxon>Betulaceae</taxon>
        <taxon>Carpinus</taxon>
    </lineage>
</organism>
<dbReference type="Proteomes" id="UP000327013">
    <property type="component" value="Chromosome 6"/>
</dbReference>
<evidence type="ECO:0000313" key="12">
    <source>
        <dbReference type="EMBL" id="KAE8075661.1"/>
    </source>
</evidence>
<proteinExistence type="predicted"/>
<name>A0A5N6RD10_9ROSI</name>
<dbReference type="Pfam" id="PF03552">
    <property type="entry name" value="Cellulose_synt"/>
    <property type="match status" value="2"/>
</dbReference>
<keyword evidence="2" id="KW-0328">Glycosyltransferase</keyword>
<feature type="transmembrane region" description="Helical" evidence="11">
    <location>
        <begin position="47"/>
        <end position="67"/>
    </location>
</feature>
<feature type="transmembrane region" description="Helical" evidence="11">
    <location>
        <begin position="606"/>
        <end position="627"/>
    </location>
</feature>
<feature type="transmembrane region" description="Helical" evidence="11">
    <location>
        <begin position="658"/>
        <end position="678"/>
    </location>
</feature>
<dbReference type="GO" id="GO:0016020">
    <property type="term" value="C:membrane"/>
    <property type="evidence" value="ECO:0007669"/>
    <property type="project" value="InterPro"/>
</dbReference>
<feature type="transmembrane region" description="Helical" evidence="11">
    <location>
        <begin position="720"/>
        <end position="739"/>
    </location>
</feature>
<keyword evidence="3" id="KW-0808">Transferase</keyword>
<feature type="binding site" evidence="10">
    <location>
        <position position="269"/>
    </location>
    <ligand>
        <name>Mn(2+)</name>
        <dbReference type="ChEBI" id="CHEBI:29035"/>
    </ligand>
</feature>
<feature type="transmembrane region" description="Helical" evidence="11">
    <location>
        <begin position="529"/>
        <end position="555"/>
    </location>
</feature>
<dbReference type="AlphaFoldDB" id="A0A5N6RD10"/>
<gene>
    <name evidence="12" type="ORF">FH972_014355</name>
</gene>
<evidence type="ECO:0000256" key="8">
    <source>
        <dbReference type="PIRSR" id="PIRSR605150-1"/>
    </source>
</evidence>
<evidence type="ECO:0000313" key="13">
    <source>
        <dbReference type="Proteomes" id="UP000327013"/>
    </source>
</evidence>
<feature type="transmembrane region" description="Helical" evidence="11">
    <location>
        <begin position="21"/>
        <end position="41"/>
    </location>
</feature>
<dbReference type="GO" id="GO:0012505">
    <property type="term" value="C:endomembrane system"/>
    <property type="evidence" value="ECO:0007669"/>
    <property type="project" value="UniProtKB-SubCell"/>
</dbReference>
<dbReference type="SUPFAM" id="SSF53448">
    <property type="entry name" value="Nucleotide-diphospho-sugar transferases"/>
    <property type="match status" value="1"/>
</dbReference>
<evidence type="ECO:0000256" key="1">
    <source>
        <dbReference type="ARBA" id="ARBA00004127"/>
    </source>
</evidence>
<feature type="binding site" evidence="9">
    <location>
        <position position="134"/>
    </location>
    <ligand>
        <name>UDP-alpha-D-glucose</name>
        <dbReference type="ChEBI" id="CHEBI:58885"/>
    </ligand>
</feature>
<dbReference type="PANTHER" id="PTHR13301">
    <property type="entry name" value="X-BOX TRANSCRIPTION FACTOR-RELATED"/>
    <property type="match status" value="1"/>
</dbReference>
<evidence type="ECO:0000256" key="11">
    <source>
        <dbReference type="SAM" id="Phobius"/>
    </source>
</evidence>
<evidence type="ECO:0000256" key="10">
    <source>
        <dbReference type="PIRSR" id="PIRSR605150-3"/>
    </source>
</evidence>
<keyword evidence="4 11" id="KW-0812">Transmembrane</keyword>
<evidence type="ECO:0000256" key="7">
    <source>
        <dbReference type="ARBA" id="ARBA00023316"/>
    </source>
</evidence>
<reference evidence="12 13" key="1">
    <citation type="submission" date="2019-06" db="EMBL/GenBank/DDBJ databases">
        <title>A chromosomal-level reference genome of Carpinus fangiana (Coryloideae, Betulaceae).</title>
        <authorList>
            <person name="Yang X."/>
            <person name="Wang Z."/>
            <person name="Zhang L."/>
            <person name="Hao G."/>
            <person name="Liu J."/>
            <person name="Yang Y."/>
        </authorList>
    </citation>
    <scope>NUCLEOTIDE SEQUENCE [LARGE SCALE GENOMIC DNA]</scope>
    <source>
        <strain evidence="12">Cfa_2016G</strain>
        <tissue evidence="12">Leaf</tissue>
    </source>
</reference>
<dbReference type="GO" id="GO:0030244">
    <property type="term" value="P:cellulose biosynthetic process"/>
    <property type="evidence" value="ECO:0007669"/>
    <property type="project" value="InterPro"/>
</dbReference>
<feature type="binding site" evidence="10">
    <location>
        <position position="293"/>
    </location>
    <ligand>
        <name>Mn(2+)</name>
        <dbReference type="ChEBI" id="CHEBI:29035"/>
    </ligand>
</feature>
<feature type="transmembrane region" description="Helical" evidence="11">
    <location>
        <begin position="567"/>
        <end position="585"/>
    </location>
</feature>
<feature type="transmembrane region" description="Helical" evidence="11">
    <location>
        <begin position="690"/>
        <end position="708"/>
    </location>
</feature>
<keyword evidence="6 11" id="KW-0472">Membrane</keyword>
<dbReference type="GO" id="GO:0016760">
    <property type="term" value="F:cellulose synthase (UDP-forming) activity"/>
    <property type="evidence" value="ECO:0007669"/>
    <property type="project" value="InterPro"/>
</dbReference>
<keyword evidence="5 11" id="KW-1133">Transmembrane helix</keyword>
<dbReference type="InterPro" id="IPR029044">
    <property type="entry name" value="Nucleotide-diphossugar_trans"/>
</dbReference>
<evidence type="ECO:0000256" key="4">
    <source>
        <dbReference type="ARBA" id="ARBA00022692"/>
    </source>
</evidence>
<keyword evidence="7" id="KW-0961">Cell wall biogenesis/degradation</keyword>
<dbReference type="GO" id="GO:0071555">
    <property type="term" value="P:cell wall organization"/>
    <property type="evidence" value="ECO:0007669"/>
    <property type="project" value="UniProtKB-KW"/>
</dbReference>
<sequence>MANLNSLPLYERIQRKNGVKRVVEVIILFLLLSLLIYRLLFLKDHGLTWLLALLCESWFAFNWVLIINNKWNPVEYKTYPDHLLQRVTELPSVDIFVTTADPVLEPPIITINTVLSLLAADYPAYKLACYVSDDGCSPLTFYSLVEATKFAKLWVPFCKKYNIQVRAPFRYFSTDSLTSSDNSNWEFHQEWKRMKDEYELLCHKIEDASQKSRPCDFTGEFVEFSNVERKNHPAIIKVVWENKEGLPNGVPHLVYISREKQHKHPHNSKAGAMNVLTRVSGLMTNAPYMLNVDCDMFVNNPKVVLHAMCLLLDSNSEKEIAFAQFPQVFYDGLKDDPYGNQFVIMFEYMMRGISGIQGCLYLGTGCFHRRKIIYGLSPSHIVESINGKLAYEKTLQEFGSSKELIKSAVLALKGNTNPSNCLWNSIQASYQIASCKYEYGTGWGTKLGWRYGSTTEDSDTGVMIHTRGWRSVYCTPDPPAFLGCAPSGGPTAMSQQKRWATGFLQILFSKNCPIFGTLFGKLQQRQSLVYLWLVFLGLRPVPELCYAALPAYCIISDSFFLPKVHELAFSILVALFVIYNLYTLSEYLKTGQSVRAWWNNQRMARITAMNAWFFGFLSCMLKLLGVLETVFEVTKKDQSSDASNDDDAGRFTFDDSPIFVPGTTILLLHLTALVVSLLKLQPPAHGGHGSGLAEVLCSVLWLLCYWPFLKGLFGKGKHGIPISTICKSAALALLFWHLCRKTTMG</sequence>
<evidence type="ECO:0000256" key="9">
    <source>
        <dbReference type="PIRSR" id="PIRSR605150-2"/>
    </source>
</evidence>
<evidence type="ECO:0000256" key="6">
    <source>
        <dbReference type="ARBA" id="ARBA00023136"/>
    </source>
</evidence>
<feature type="binding site" evidence="9">
    <location>
        <position position="105"/>
    </location>
    <ligand>
        <name>UDP-alpha-D-glucose</name>
        <dbReference type="ChEBI" id="CHEBI:58885"/>
    </ligand>
</feature>
<evidence type="ECO:0000256" key="2">
    <source>
        <dbReference type="ARBA" id="ARBA00022676"/>
    </source>
</evidence>
<dbReference type="InterPro" id="IPR005150">
    <property type="entry name" value="Cellulose_synth"/>
</dbReference>
<dbReference type="EMBL" id="CM017326">
    <property type="protein sequence ID" value="KAE8075661.1"/>
    <property type="molecule type" value="Genomic_DNA"/>
</dbReference>
<keyword evidence="13" id="KW-1185">Reference proteome</keyword>
<accession>A0A5N6RD10</accession>
<dbReference type="OrthoDB" id="72851at2759"/>
<evidence type="ECO:0000256" key="5">
    <source>
        <dbReference type="ARBA" id="ARBA00022989"/>
    </source>
</evidence>
<comment type="subcellular location">
    <subcellularLocation>
        <location evidence="1">Endomembrane system</location>
        <topology evidence="1">Multi-pass membrane protein</topology>
    </subcellularLocation>
</comment>
<dbReference type="Gene3D" id="3.90.550.10">
    <property type="entry name" value="Spore Coat Polysaccharide Biosynthesis Protein SpsA, Chain A"/>
    <property type="match status" value="1"/>
</dbReference>